<dbReference type="Pfam" id="PF10099">
    <property type="entry name" value="RskA_C"/>
    <property type="match status" value="1"/>
</dbReference>
<gene>
    <name evidence="14" type="ORF">C5746_08600</name>
</gene>
<keyword evidence="3" id="KW-1003">Cell membrane</keyword>
<keyword evidence="6" id="KW-0805">Transcription regulation</keyword>
<comment type="subcellular location">
    <subcellularLocation>
        <location evidence="2">Cell membrane</location>
    </subcellularLocation>
    <subcellularLocation>
        <location evidence="1">Membrane</location>
        <topology evidence="1">Single-pass membrane protein</topology>
    </subcellularLocation>
</comment>
<dbReference type="InterPro" id="IPR051474">
    <property type="entry name" value="Anti-sigma-K/W_factor"/>
</dbReference>
<keyword evidence="7" id="KW-0472">Membrane</keyword>
<dbReference type="Proteomes" id="UP000252698">
    <property type="component" value="Chromosome"/>
</dbReference>
<evidence type="ECO:0000313" key="14">
    <source>
        <dbReference type="EMBL" id="AXE76961.1"/>
    </source>
</evidence>
<dbReference type="AlphaFoldDB" id="A0A2Z5J9F5"/>
<proteinExistence type="predicted"/>
<dbReference type="GO" id="GO:0005886">
    <property type="term" value="C:plasma membrane"/>
    <property type="evidence" value="ECO:0007669"/>
    <property type="project" value="UniProtKB-SubCell"/>
</dbReference>
<evidence type="ECO:0000259" key="13">
    <source>
        <dbReference type="Pfam" id="PF22618"/>
    </source>
</evidence>
<organism evidence="14 15">
    <name type="scientific">Streptomyces atratus</name>
    <dbReference type="NCBI Taxonomy" id="1893"/>
    <lineage>
        <taxon>Bacteria</taxon>
        <taxon>Bacillati</taxon>
        <taxon>Actinomycetota</taxon>
        <taxon>Actinomycetes</taxon>
        <taxon>Kitasatosporales</taxon>
        <taxon>Streptomycetaceae</taxon>
        <taxon>Streptomyces</taxon>
    </lineage>
</organism>
<dbReference type="PANTHER" id="PTHR37461:SF1">
    <property type="entry name" value="ANTI-SIGMA-K FACTOR RSKA"/>
    <property type="match status" value="1"/>
</dbReference>
<dbReference type="InterPro" id="IPR018764">
    <property type="entry name" value="RskA_C"/>
</dbReference>
<dbReference type="GeneID" id="95518555"/>
<feature type="region of interest" description="Disordered" evidence="11">
    <location>
        <begin position="72"/>
        <end position="108"/>
    </location>
</feature>
<dbReference type="InterPro" id="IPR041916">
    <property type="entry name" value="Anti_sigma_zinc_sf"/>
</dbReference>
<evidence type="ECO:0000256" key="3">
    <source>
        <dbReference type="ARBA" id="ARBA00022475"/>
    </source>
</evidence>
<evidence type="ECO:0000256" key="7">
    <source>
        <dbReference type="ARBA" id="ARBA00023136"/>
    </source>
</evidence>
<keyword evidence="8" id="KW-0804">Transcription</keyword>
<dbReference type="Pfam" id="PF22618">
    <property type="entry name" value="RskA_N"/>
    <property type="match status" value="1"/>
</dbReference>
<sequence>MSNAELHTLTGAYALHALPDTERVDFERHLGDCEACAVEVRELSETAARLGLAVADTPPRGLRDRVLREITTVRQESPSGVGRDRSGGAADRGDSTTGRGAGGTGQGGRRPRYAFAVCLAAAVGFGGIAAWQHRAAQDARQEARVAQQQNEQLAQVLAAPDAKASSGTMKGGAKGTVVVSQSENRAVFMASGMRQPPSGKVYQLWFDDRGTMRSAGLMNTPAASDAVLLDGPVDGASGIGITVEPAGGSAQPTSAPLALMNFPAA</sequence>
<evidence type="ECO:0000256" key="9">
    <source>
        <dbReference type="ARBA" id="ARBA00029829"/>
    </source>
</evidence>
<dbReference type="EMBL" id="CP027306">
    <property type="protein sequence ID" value="AXE76961.1"/>
    <property type="molecule type" value="Genomic_DNA"/>
</dbReference>
<evidence type="ECO:0000256" key="4">
    <source>
        <dbReference type="ARBA" id="ARBA00022692"/>
    </source>
</evidence>
<dbReference type="GO" id="GO:0006417">
    <property type="term" value="P:regulation of translation"/>
    <property type="evidence" value="ECO:0007669"/>
    <property type="project" value="TreeGrafter"/>
</dbReference>
<feature type="compositionally biased region" description="Gly residues" evidence="11">
    <location>
        <begin position="99"/>
        <end position="108"/>
    </location>
</feature>
<evidence type="ECO:0000259" key="12">
    <source>
        <dbReference type="Pfam" id="PF10099"/>
    </source>
</evidence>
<keyword evidence="5" id="KW-1133">Transmembrane helix</keyword>
<dbReference type="Gene3D" id="1.10.10.1320">
    <property type="entry name" value="Anti-sigma factor, zinc-finger domain"/>
    <property type="match status" value="1"/>
</dbReference>
<evidence type="ECO:0000256" key="11">
    <source>
        <dbReference type="SAM" id="MobiDB-lite"/>
    </source>
</evidence>
<evidence type="ECO:0000256" key="1">
    <source>
        <dbReference type="ARBA" id="ARBA00004167"/>
    </source>
</evidence>
<evidence type="ECO:0000256" key="10">
    <source>
        <dbReference type="ARBA" id="ARBA00030803"/>
    </source>
</evidence>
<evidence type="ECO:0000256" key="2">
    <source>
        <dbReference type="ARBA" id="ARBA00004236"/>
    </source>
</evidence>
<dbReference type="GO" id="GO:0016989">
    <property type="term" value="F:sigma factor antagonist activity"/>
    <property type="evidence" value="ECO:0007669"/>
    <property type="project" value="TreeGrafter"/>
</dbReference>
<protein>
    <recommendedName>
        <fullName evidence="10">Regulator of SigK</fullName>
    </recommendedName>
    <alternativeName>
        <fullName evidence="9">Sigma-K anti-sigma factor RskA</fullName>
    </alternativeName>
</protein>
<dbReference type="KEGG" id="sata:C5746_08600"/>
<accession>A0A2Z5J9F5</accession>
<feature type="domain" description="Anti-sigma-K factor RskA N-terminal" evidence="13">
    <location>
        <begin position="6"/>
        <end position="48"/>
    </location>
</feature>
<name>A0A2Z5J9F5_STRAR</name>
<dbReference type="InterPro" id="IPR053877">
    <property type="entry name" value="RskA_N"/>
</dbReference>
<keyword evidence="4" id="KW-0812">Transmembrane</keyword>
<feature type="compositionally biased region" description="Basic and acidic residues" evidence="11">
    <location>
        <begin position="82"/>
        <end position="94"/>
    </location>
</feature>
<evidence type="ECO:0000256" key="8">
    <source>
        <dbReference type="ARBA" id="ARBA00023163"/>
    </source>
</evidence>
<reference evidence="14 15" key="1">
    <citation type="journal article" date="2018" name="Front. Microbiol.">
        <title>Genome Sequencing of Streptomyces atratus SCSIOZH16 and Activation Production of Nocardamine via Metabolic Engineering.</title>
        <authorList>
            <person name="Li Y."/>
            <person name="Zhang C."/>
            <person name="Liu C."/>
            <person name="Ju J."/>
            <person name="Ma J."/>
        </authorList>
    </citation>
    <scope>NUCLEOTIDE SEQUENCE [LARGE SCALE GENOMIC DNA]</scope>
    <source>
        <strain evidence="14 15">SCSIO_ZH16</strain>
    </source>
</reference>
<dbReference type="RefSeq" id="WP_114243610.1">
    <property type="nucleotide sequence ID" value="NZ_CP027306.1"/>
</dbReference>
<evidence type="ECO:0000256" key="5">
    <source>
        <dbReference type="ARBA" id="ARBA00022989"/>
    </source>
</evidence>
<dbReference type="PANTHER" id="PTHR37461">
    <property type="entry name" value="ANTI-SIGMA-K FACTOR RSKA"/>
    <property type="match status" value="1"/>
</dbReference>
<evidence type="ECO:0000313" key="15">
    <source>
        <dbReference type="Proteomes" id="UP000252698"/>
    </source>
</evidence>
<evidence type="ECO:0000256" key="6">
    <source>
        <dbReference type="ARBA" id="ARBA00023015"/>
    </source>
</evidence>
<feature type="domain" description="Anti-sigma K factor RskA C-terminal" evidence="12">
    <location>
        <begin position="116"/>
        <end position="256"/>
    </location>
</feature>